<organism evidence="2 3">
    <name type="scientific">Kwoniella shandongensis</name>
    <dbReference type="NCBI Taxonomy" id="1734106"/>
    <lineage>
        <taxon>Eukaryota</taxon>
        <taxon>Fungi</taxon>
        <taxon>Dikarya</taxon>
        <taxon>Basidiomycota</taxon>
        <taxon>Agaricomycotina</taxon>
        <taxon>Tremellomycetes</taxon>
        <taxon>Tremellales</taxon>
        <taxon>Cryptococcaceae</taxon>
        <taxon>Kwoniella</taxon>
    </lineage>
</organism>
<feature type="compositionally biased region" description="Acidic residues" evidence="1">
    <location>
        <begin position="494"/>
        <end position="503"/>
    </location>
</feature>
<evidence type="ECO:0000313" key="3">
    <source>
        <dbReference type="Proteomes" id="UP000322225"/>
    </source>
</evidence>
<feature type="region of interest" description="Disordered" evidence="1">
    <location>
        <begin position="220"/>
        <end position="662"/>
    </location>
</feature>
<reference evidence="2" key="1">
    <citation type="submission" date="2017-08" db="EMBL/GenBank/DDBJ databases">
        <authorList>
            <person name="Cuomo C."/>
            <person name="Billmyre B."/>
            <person name="Heitman J."/>
        </authorList>
    </citation>
    <scope>NUCLEOTIDE SEQUENCE</scope>
    <source>
        <strain evidence="2">CBS 12478</strain>
    </source>
</reference>
<dbReference type="OrthoDB" id="2565260at2759"/>
<feature type="compositionally biased region" description="Basic and acidic residues" evidence="1">
    <location>
        <begin position="530"/>
        <end position="554"/>
    </location>
</feature>
<protein>
    <submittedName>
        <fullName evidence="2">Uncharacterized protein</fullName>
    </submittedName>
</protein>
<feature type="compositionally biased region" description="Acidic residues" evidence="1">
    <location>
        <begin position="330"/>
        <end position="355"/>
    </location>
</feature>
<feature type="compositionally biased region" description="Basic and acidic residues" evidence="1">
    <location>
        <begin position="467"/>
        <end position="488"/>
    </location>
</feature>
<dbReference type="GeneID" id="43591336"/>
<sequence>MSGTTPPDGQVLAAVLEILDSDPKPSIIFDAPAISLNHLATNLHIIPSSIDAHGTAELIRPLAETIFDKPREPVVHTLRKGLGKEHWIVFRNLNRDDRPAEPDYLLSASHPMDYHYQGDNLEHNRSEPVAGENDSSERSTNARQQPHLPRPPIRRSRTPTLTLRMNDIPPPLPTAPLPSPPTKTLRLLPTEGGRGDAVQMPLKSAGEEGKGKRGFLRAIGLGRKRDGSRTNTPVANVQAGSAGHGYAQSGGTSDRTDVNSQQAARTEWERSTLDGSKERVEHSVKSDGMRREDDADDDWRPAVRSRRDDLDSGLLKVPREAKADRATEQSQEDDEEEYEIISSYGDEDNDADGALEDSNPNRVEGDAAELGLSSTGHRRPSHDEDDSRIVLDGSTEEPSERDKERTQSVHEIQHLQSEVQPGELEEETGHPDRHRQPKHRDGDREATQKGDTQPAHLIKGNDQLPGRGRENILDKGEEANEGTRHDTLDGSNGMEDEIQDDDVTETKEKYDDREDDWEEENKSPKPKVKSRGEDHKGQSVDDDVKHKRPVRDSKDDDESDKETTERLNDDEKWQDDKAAQSLEVEKQDSDGPISHQLKDDNLRRRHRHRDEHERERKSRDPRRHHHSSSENDEHRRHSSSHHDREDKHKKSDETRHKRHRLPVREGVKVDEEAPPTPWLITMFEDLPFGPDIPALAMVDWLKDRWQLIAAEVVATLGVVYIIQATGL</sequence>
<name>A0A5M6BRS0_9TREE</name>
<reference evidence="2" key="2">
    <citation type="submission" date="2024-01" db="EMBL/GenBank/DDBJ databases">
        <title>Comparative genomics of Cryptococcus and Kwoniella reveals pathogenesis evolution and contrasting modes of karyotype evolution via chromosome fusion or intercentromeric recombination.</title>
        <authorList>
            <person name="Coelho M.A."/>
            <person name="David-Palma M."/>
            <person name="Shea T."/>
            <person name="Bowers K."/>
            <person name="McGinley-Smith S."/>
            <person name="Mohammad A.W."/>
            <person name="Gnirke A."/>
            <person name="Yurkov A.M."/>
            <person name="Nowrousian M."/>
            <person name="Sun S."/>
            <person name="Cuomo C.A."/>
            <person name="Heitman J."/>
        </authorList>
    </citation>
    <scope>NUCLEOTIDE SEQUENCE</scope>
    <source>
        <strain evidence="2">CBS 12478</strain>
    </source>
</reference>
<dbReference type="AlphaFoldDB" id="A0A5M6BRS0"/>
<feature type="compositionally biased region" description="Basic and acidic residues" evidence="1">
    <location>
        <begin position="317"/>
        <end position="327"/>
    </location>
</feature>
<feature type="compositionally biased region" description="Basic and acidic residues" evidence="1">
    <location>
        <begin position="627"/>
        <end position="655"/>
    </location>
</feature>
<feature type="compositionally biased region" description="Basic and acidic residues" evidence="1">
    <location>
        <begin position="439"/>
        <end position="448"/>
    </location>
</feature>
<feature type="compositionally biased region" description="Basic and acidic residues" evidence="1">
    <location>
        <begin position="266"/>
        <end position="310"/>
    </location>
</feature>
<feature type="compositionally biased region" description="Polar residues" evidence="1">
    <location>
        <begin position="249"/>
        <end position="264"/>
    </location>
</feature>
<dbReference type="EMBL" id="CP144055">
    <property type="protein sequence ID" value="WWD18828.1"/>
    <property type="molecule type" value="Genomic_DNA"/>
</dbReference>
<dbReference type="KEGG" id="ksn:43591336"/>
<feature type="compositionally biased region" description="Pro residues" evidence="1">
    <location>
        <begin position="168"/>
        <end position="181"/>
    </location>
</feature>
<evidence type="ECO:0000256" key="1">
    <source>
        <dbReference type="SAM" id="MobiDB-lite"/>
    </source>
</evidence>
<feature type="compositionally biased region" description="Polar residues" evidence="1">
    <location>
        <begin position="229"/>
        <end position="239"/>
    </location>
</feature>
<dbReference type="Proteomes" id="UP000322225">
    <property type="component" value="Chromosome 5"/>
</dbReference>
<gene>
    <name evidence="2" type="ORF">CI109_103283</name>
</gene>
<evidence type="ECO:0000313" key="2">
    <source>
        <dbReference type="EMBL" id="WWD18828.1"/>
    </source>
</evidence>
<keyword evidence="3" id="KW-1185">Reference proteome</keyword>
<dbReference type="RefSeq" id="XP_031858522.1">
    <property type="nucleotide sequence ID" value="XM_032007168.1"/>
</dbReference>
<feature type="compositionally biased region" description="Basic and acidic residues" evidence="1">
    <location>
        <begin position="561"/>
        <end position="589"/>
    </location>
</feature>
<proteinExistence type="predicted"/>
<accession>A0A5M6BRS0</accession>
<feature type="compositionally biased region" description="Basic and acidic residues" evidence="1">
    <location>
        <begin position="398"/>
        <end position="413"/>
    </location>
</feature>
<feature type="region of interest" description="Disordered" evidence="1">
    <location>
        <begin position="115"/>
        <end position="184"/>
    </location>
</feature>